<dbReference type="Proteomes" id="UP000657592">
    <property type="component" value="Unassembled WGS sequence"/>
</dbReference>
<feature type="region of interest" description="Disordered" evidence="1">
    <location>
        <begin position="107"/>
        <end position="179"/>
    </location>
</feature>
<evidence type="ECO:0000313" key="2">
    <source>
        <dbReference type="EMBL" id="GGH44977.1"/>
    </source>
</evidence>
<dbReference type="Pfam" id="PF13730">
    <property type="entry name" value="HTH_36"/>
    <property type="match status" value="1"/>
</dbReference>
<keyword evidence="3" id="KW-1185">Reference proteome</keyword>
<dbReference type="AlphaFoldDB" id="A0A917MMK6"/>
<dbReference type="InterPro" id="IPR036388">
    <property type="entry name" value="WH-like_DNA-bd_sf"/>
</dbReference>
<evidence type="ECO:0000256" key="1">
    <source>
        <dbReference type="SAM" id="MobiDB-lite"/>
    </source>
</evidence>
<name>A0A917MMK6_9MICO</name>
<dbReference type="EMBL" id="BMJY01000008">
    <property type="protein sequence ID" value="GGH44977.1"/>
    <property type="molecule type" value="Genomic_DNA"/>
</dbReference>
<feature type="compositionally biased region" description="Basic and acidic residues" evidence="1">
    <location>
        <begin position="170"/>
        <end position="179"/>
    </location>
</feature>
<evidence type="ECO:0000313" key="3">
    <source>
        <dbReference type="Proteomes" id="UP000657592"/>
    </source>
</evidence>
<dbReference type="RefSeq" id="WP_188756152.1">
    <property type="nucleotide sequence ID" value="NZ_BMJY01000008.1"/>
</dbReference>
<protein>
    <recommendedName>
        <fullName evidence="4">Helix-turn-helix domain-containing protein</fullName>
    </recommendedName>
</protein>
<dbReference type="Gene3D" id="1.10.10.10">
    <property type="entry name" value="Winged helix-like DNA-binding domain superfamily/Winged helix DNA-binding domain"/>
    <property type="match status" value="1"/>
</dbReference>
<gene>
    <name evidence="2" type="ORF">GCM10010921_20050</name>
</gene>
<accession>A0A917MMK6</accession>
<reference evidence="2" key="2">
    <citation type="submission" date="2020-09" db="EMBL/GenBank/DDBJ databases">
        <authorList>
            <person name="Sun Q."/>
            <person name="Zhou Y."/>
        </authorList>
    </citation>
    <scope>NUCLEOTIDE SEQUENCE</scope>
    <source>
        <strain evidence="2">CGMCC 1.15794</strain>
    </source>
</reference>
<organism evidence="2 3">
    <name type="scientific">Microbacterium album</name>
    <dbReference type="NCBI Taxonomy" id="2053191"/>
    <lineage>
        <taxon>Bacteria</taxon>
        <taxon>Bacillati</taxon>
        <taxon>Actinomycetota</taxon>
        <taxon>Actinomycetes</taxon>
        <taxon>Micrococcales</taxon>
        <taxon>Microbacteriaceae</taxon>
        <taxon>Microbacterium</taxon>
    </lineage>
</organism>
<evidence type="ECO:0008006" key="4">
    <source>
        <dbReference type="Google" id="ProtNLM"/>
    </source>
</evidence>
<comment type="caution">
    <text evidence="2">The sequence shown here is derived from an EMBL/GenBank/DDBJ whole genome shotgun (WGS) entry which is preliminary data.</text>
</comment>
<sequence length="286" mass="32093">MTDTDGWIRLPNTVIEHSALNAHELLVYIVLLKHRNPTTGKCWPGLSTIADESRLSRRSVIRAISGLEEHSAIKVTRQRNVGEKNRPNVYEVAVLSESQGDWWHVSAKGRRKPQRNLSPESRARLANAARTARSDSESLRRAVDSSGSASEALGSDSESPGVVTPRHPNKPNENKTNEETFRSALPSAHDSVTTFEPATSTDKQRAYLHDLHIHLTGQIPNARSKDTWKTLTKLEAQDLIDRYLRQIPRYDRYEGPEYGTPAYNALTPVGREWADRGFIPDMLEVA</sequence>
<proteinExistence type="predicted"/>
<reference evidence="2" key="1">
    <citation type="journal article" date="2014" name="Int. J. Syst. Evol. Microbiol.">
        <title>Complete genome sequence of Corynebacterium casei LMG S-19264T (=DSM 44701T), isolated from a smear-ripened cheese.</title>
        <authorList>
            <consortium name="US DOE Joint Genome Institute (JGI-PGF)"/>
            <person name="Walter F."/>
            <person name="Albersmeier A."/>
            <person name="Kalinowski J."/>
            <person name="Ruckert C."/>
        </authorList>
    </citation>
    <scope>NUCLEOTIDE SEQUENCE</scope>
    <source>
        <strain evidence="2">CGMCC 1.15794</strain>
    </source>
</reference>
<feature type="compositionally biased region" description="Basic and acidic residues" evidence="1">
    <location>
        <begin position="132"/>
        <end position="143"/>
    </location>
</feature>